<dbReference type="Pfam" id="PF13522">
    <property type="entry name" value="GATase_6"/>
    <property type="match status" value="1"/>
</dbReference>
<feature type="initiator methionine" description="Removed" evidence="10">
    <location>
        <position position="1"/>
    </location>
</feature>
<feature type="domain" description="SIS" evidence="12">
    <location>
        <begin position="470"/>
        <end position="611"/>
    </location>
</feature>
<evidence type="ECO:0000256" key="8">
    <source>
        <dbReference type="ARBA" id="ARBA00022737"/>
    </source>
</evidence>
<keyword evidence="14" id="KW-1185">Reference proteome</keyword>
<keyword evidence="8" id="KW-0677">Repeat</keyword>
<evidence type="ECO:0000256" key="4">
    <source>
        <dbReference type="ARBA" id="ARBA00016090"/>
    </source>
</evidence>
<keyword evidence="5 10" id="KW-0963">Cytoplasm</keyword>
<dbReference type="PANTHER" id="PTHR10937">
    <property type="entry name" value="GLUCOSAMINE--FRUCTOSE-6-PHOSPHATE AMINOTRANSFERASE, ISOMERIZING"/>
    <property type="match status" value="1"/>
</dbReference>
<dbReference type="SUPFAM" id="SSF53697">
    <property type="entry name" value="SIS domain"/>
    <property type="match status" value="1"/>
</dbReference>
<dbReference type="EMBL" id="FTMS01000008">
    <property type="protein sequence ID" value="SIQ38340.1"/>
    <property type="molecule type" value="Genomic_DNA"/>
</dbReference>
<evidence type="ECO:0000313" key="14">
    <source>
        <dbReference type="Proteomes" id="UP000186400"/>
    </source>
</evidence>
<feature type="domain" description="Glutamine amidotransferase type-2" evidence="11">
    <location>
        <begin position="2"/>
        <end position="230"/>
    </location>
</feature>
<comment type="function">
    <text evidence="10">Catalyzes the first step in hexosamine metabolism, converting fructose-6P into glucosamine-6P using glutamine as a nitrogen source.</text>
</comment>
<evidence type="ECO:0000256" key="3">
    <source>
        <dbReference type="ARBA" id="ARBA00012916"/>
    </source>
</evidence>
<dbReference type="InterPro" id="IPR035490">
    <property type="entry name" value="GlmS/FrlB_SIS"/>
</dbReference>
<evidence type="ECO:0000256" key="10">
    <source>
        <dbReference type="HAMAP-Rule" id="MF_00164"/>
    </source>
</evidence>
<evidence type="ECO:0000313" key="13">
    <source>
        <dbReference type="EMBL" id="SIQ38340.1"/>
    </source>
</evidence>
<dbReference type="Proteomes" id="UP000186400">
    <property type="component" value="Unassembled WGS sequence"/>
</dbReference>
<dbReference type="GO" id="GO:0006002">
    <property type="term" value="P:fructose 6-phosphate metabolic process"/>
    <property type="evidence" value="ECO:0007669"/>
    <property type="project" value="TreeGrafter"/>
</dbReference>
<evidence type="ECO:0000256" key="7">
    <source>
        <dbReference type="ARBA" id="ARBA00022679"/>
    </source>
</evidence>
<dbReference type="OrthoDB" id="106547at2"/>
<protein>
    <recommendedName>
        <fullName evidence="4 10">Glutamine--fructose-6-phosphate aminotransferase [isomerizing]</fullName>
        <ecNumber evidence="3 10">2.6.1.16</ecNumber>
    </recommendedName>
    <alternativeName>
        <fullName evidence="10">D-fructose-6-phosphate amidotransferase</fullName>
    </alternativeName>
    <alternativeName>
        <fullName evidence="10">GFAT</fullName>
    </alternativeName>
    <alternativeName>
        <fullName evidence="10">Glucosamine-6-phosphate synthase</fullName>
    </alternativeName>
    <alternativeName>
        <fullName evidence="10">Hexosephosphate aminotransferase</fullName>
    </alternativeName>
    <alternativeName>
        <fullName evidence="10">L-glutamine--D-fructose-6-phosphate amidotransferase</fullName>
    </alternativeName>
</protein>
<dbReference type="InterPro" id="IPR029055">
    <property type="entry name" value="Ntn_hydrolases_N"/>
</dbReference>
<dbReference type="Pfam" id="PF01380">
    <property type="entry name" value="SIS"/>
    <property type="match status" value="2"/>
</dbReference>
<dbReference type="STRING" id="159291.SAMN05920897_1083"/>
<organism evidence="13 14">
    <name type="scientific">Alkalispirochaeta americana</name>
    <dbReference type="NCBI Taxonomy" id="159291"/>
    <lineage>
        <taxon>Bacteria</taxon>
        <taxon>Pseudomonadati</taxon>
        <taxon>Spirochaetota</taxon>
        <taxon>Spirochaetia</taxon>
        <taxon>Spirochaetales</taxon>
        <taxon>Spirochaetaceae</taxon>
        <taxon>Alkalispirochaeta</taxon>
    </lineage>
</organism>
<feature type="active site" description="For Fru-6P isomerization activity" evidence="10">
    <location>
        <position position="616"/>
    </location>
</feature>
<reference evidence="13 14" key="1">
    <citation type="submission" date="2017-01" db="EMBL/GenBank/DDBJ databases">
        <authorList>
            <person name="Mah S.A."/>
            <person name="Swanson W.J."/>
            <person name="Moy G.W."/>
            <person name="Vacquier V.D."/>
        </authorList>
    </citation>
    <scope>NUCLEOTIDE SEQUENCE [LARGE SCALE GENOMIC DNA]</scope>
    <source>
        <strain evidence="13 14">ASpG1</strain>
    </source>
</reference>
<comment type="subunit">
    <text evidence="10">Homodimer.</text>
</comment>
<keyword evidence="6 10" id="KW-0032">Aminotransferase</keyword>
<evidence type="ECO:0000256" key="9">
    <source>
        <dbReference type="ARBA" id="ARBA00022962"/>
    </source>
</evidence>
<comment type="catalytic activity">
    <reaction evidence="1 10">
        <text>D-fructose 6-phosphate + L-glutamine = D-glucosamine 6-phosphate + L-glutamate</text>
        <dbReference type="Rhea" id="RHEA:13237"/>
        <dbReference type="ChEBI" id="CHEBI:29985"/>
        <dbReference type="ChEBI" id="CHEBI:58359"/>
        <dbReference type="ChEBI" id="CHEBI:58725"/>
        <dbReference type="ChEBI" id="CHEBI:61527"/>
        <dbReference type="EC" id="2.6.1.16"/>
    </reaction>
</comment>
<evidence type="ECO:0000256" key="5">
    <source>
        <dbReference type="ARBA" id="ARBA00022490"/>
    </source>
</evidence>
<sequence>MCGIIGYCGPRRAAPVLVEGLKRLEYRGYDSAGIALARVDQQASETSETGEEPGPLRVIKCKGKIKDLRAVVPADLPETTGIGHTRWATHGEVTDENAHPHLDSTESFAIVHNGVIENFHQLKDHLMAEGVEFRSETDSEVIVHLLARAYQGDLAAALKATVSLLKGTYGIVAMHRGEPGRLVGARNGSPLVLGIGQGEMFLASDTTAILGHTRQVVYLEDGEVVSVTADEYITSDLRNREIHKEVDHIGWELESIEKTGFSHFMEKEIHEQPEAIRRALRGRLDREYATGHLGGLNLGSRELLEVGRIVLLAAGTSYHAGMVATYALEELVRVPAVAELASELRYRNPLVERDALYFAASQSGETADTLYAMREVQRKGGRVLGVCNVVGSTIARESDGGVYIHSGPEISVASTKAFTSQLAAFYVFALLMGRMRHLSFDQGARIIEALEAVPKQIETILANTAPIQALAKRYASCEHFFFLGRGINYPVALEAALKLKEVSYIHAEGYSAAEIKHGPLALITEETPSFFLVPRDGLREKVITSMKEVKARRGPVIALAVEGDREVADTADEVLFVPEAHPLMYPFLLAVPTQLFAYYCALARGCNVDQPRNLAKSVTVE</sequence>
<dbReference type="FunFam" id="3.60.20.10:FF:000006">
    <property type="entry name" value="Glutamine--fructose-6-phosphate aminotransferase [isomerizing]"/>
    <property type="match status" value="1"/>
</dbReference>
<dbReference type="SUPFAM" id="SSF56235">
    <property type="entry name" value="N-terminal nucleophile aminohydrolases (Ntn hydrolases)"/>
    <property type="match status" value="1"/>
</dbReference>
<keyword evidence="9" id="KW-0315">Glutamine amidotransferase</keyword>
<dbReference type="InterPro" id="IPR046348">
    <property type="entry name" value="SIS_dom_sf"/>
</dbReference>
<dbReference type="GO" id="GO:0006047">
    <property type="term" value="P:UDP-N-acetylglucosamine metabolic process"/>
    <property type="evidence" value="ECO:0007669"/>
    <property type="project" value="TreeGrafter"/>
</dbReference>
<keyword evidence="7 10" id="KW-0808">Transferase</keyword>
<dbReference type="PANTHER" id="PTHR10937:SF0">
    <property type="entry name" value="GLUTAMINE--FRUCTOSE-6-PHOSPHATE TRANSAMINASE (ISOMERIZING)"/>
    <property type="match status" value="1"/>
</dbReference>
<dbReference type="InterPro" id="IPR035466">
    <property type="entry name" value="GlmS/AgaS_SIS"/>
</dbReference>
<evidence type="ECO:0000256" key="1">
    <source>
        <dbReference type="ARBA" id="ARBA00001031"/>
    </source>
</evidence>
<evidence type="ECO:0000259" key="12">
    <source>
        <dbReference type="PROSITE" id="PS51464"/>
    </source>
</evidence>
<dbReference type="FunFam" id="3.40.50.10490:FF:000001">
    <property type="entry name" value="Glutamine--fructose-6-phosphate aminotransferase [isomerizing]"/>
    <property type="match status" value="1"/>
</dbReference>
<dbReference type="EC" id="2.6.1.16" evidence="3 10"/>
<dbReference type="GO" id="GO:0005829">
    <property type="term" value="C:cytosol"/>
    <property type="evidence" value="ECO:0007669"/>
    <property type="project" value="TreeGrafter"/>
</dbReference>
<dbReference type="GO" id="GO:0097367">
    <property type="term" value="F:carbohydrate derivative binding"/>
    <property type="evidence" value="ECO:0007669"/>
    <property type="project" value="InterPro"/>
</dbReference>
<evidence type="ECO:0000256" key="2">
    <source>
        <dbReference type="ARBA" id="ARBA00004496"/>
    </source>
</evidence>
<dbReference type="HAMAP" id="MF_00164">
    <property type="entry name" value="GlmS"/>
    <property type="match status" value="1"/>
</dbReference>
<dbReference type="InterPro" id="IPR017932">
    <property type="entry name" value="GATase_2_dom"/>
</dbReference>
<dbReference type="PROSITE" id="PS51278">
    <property type="entry name" value="GATASE_TYPE_2"/>
    <property type="match status" value="1"/>
</dbReference>
<dbReference type="GO" id="GO:0005975">
    <property type="term" value="P:carbohydrate metabolic process"/>
    <property type="evidence" value="ECO:0007669"/>
    <property type="project" value="UniProtKB-UniRule"/>
</dbReference>
<dbReference type="Gene3D" id="3.60.20.10">
    <property type="entry name" value="Glutamine Phosphoribosylpyrophosphate, subunit 1, domain 1"/>
    <property type="match status" value="1"/>
</dbReference>
<dbReference type="NCBIfam" id="NF001484">
    <property type="entry name" value="PRK00331.1"/>
    <property type="match status" value="1"/>
</dbReference>
<dbReference type="CDD" id="cd05008">
    <property type="entry name" value="SIS_GlmS_GlmD_1"/>
    <property type="match status" value="1"/>
</dbReference>
<dbReference type="NCBIfam" id="TIGR01135">
    <property type="entry name" value="glmS"/>
    <property type="match status" value="1"/>
</dbReference>
<evidence type="ECO:0000259" key="11">
    <source>
        <dbReference type="PROSITE" id="PS51278"/>
    </source>
</evidence>
<dbReference type="InterPro" id="IPR001347">
    <property type="entry name" value="SIS_dom"/>
</dbReference>
<comment type="subcellular location">
    <subcellularLocation>
        <location evidence="2 10">Cytoplasm</location>
    </subcellularLocation>
</comment>
<evidence type="ECO:0000256" key="6">
    <source>
        <dbReference type="ARBA" id="ARBA00022576"/>
    </source>
</evidence>
<dbReference type="InterPro" id="IPR005855">
    <property type="entry name" value="GFAT"/>
</dbReference>
<dbReference type="Gene3D" id="3.40.50.10490">
    <property type="entry name" value="Glucose-6-phosphate isomerase like protein, domain 1"/>
    <property type="match status" value="2"/>
</dbReference>
<dbReference type="GO" id="GO:0004360">
    <property type="term" value="F:glutamine-fructose-6-phosphate transaminase (isomerizing) activity"/>
    <property type="evidence" value="ECO:0007669"/>
    <property type="project" value="UniProtKB-UniRule"/>
</dbReference>
<dbReference type="InterPro" id="IPR047084">
    <property type="entry name" value="GFAT_N"/>
</dbReference>
<feature type="active site" description="Nucleophile; for GATase activity" evidence="10">
    <location>
        <position position="2"/>
    </location>
</feature>
<dbReference type="RefSeq" id="WP_076488583.1">
    <property type="nucleotide sequence ID" value="NZ_FTMS01000008.1"/>
</dbReference>
<proteinExistence type="inferred from homology"/>
<name>A0A1N6SB91_9SPIO</name>
<feature type="domain" description="SIS" evidence="12">
    <location>
        <begin position="299"/>
        <end position="438"/>
    </location>
</feature>
<dbReference type="AlphaFoldDB" id="A0A1N6SB91"/>
<gene>
    <name evidence="10" type="primary">glmS</name>
    <name evidence="13" type="ORF">SAMN05920897_1083</name>
</gene>
<accession>A0A1N6SB91</accession>
<dbReference type="GO" id="GO:0006487">
    <property type="term" value="P:protein N-linked glycosylation"/>
    <property type="evidence" value="ECO:0007669"/>
    <property type="project" value="TreeGrafter"/>
</dbReference>
<dbReference type="PROSITE" id="PS51464">
    <property type="entry name" value="SIS"/>
    <property type="match status" value="2"/>
</dbReference>
<dbReference type="CDD" id="cd05009">
    <property type="entry name" value="SIS_GlmS_GlmD_2"/>
    <property type="match status" value="1"/>
</dbReference>
<dbReference type="CDD" id="cd00714">
    <property type="entry name" value="GFAT"/>
    <property type="match status" value="1"/>
</dbReference>